<proteinExistence type="predicted"/>
<name>A0A9D4MYT9_DREPO</name>
<dbReference type="EMBL" id="JAIWYP010000001">
    <property type="protein sequence ID" value="KAH3884665.1"/>
    <property type="molecule type" value="Genomic_DNA"/>
</dbReference>
<reference evidence="1" key="1">
    <citation type="journal article" date="2019" name="bioRxiv">
        <title>The Genome of the Zebra Mussel, Dreissena polymorpha: A Resource for Invasive Species Research.</title>
        <authorList>
            <person name="McCartney M.A."/>
            <person name="Auch B."/>
            <person name="Kono T."/>
            <person name="Mallez S."/>
            <person name="Zhang Y."/>
            <person name="Obille A."/>
            <person name="Becker A."/>
            <person name="Abrahante J.E."/>
            <person name="Garbe J."/>
            <person name="Badalamenti J.P."/>
            <person name="Herman A."/>
            <person name="Mangelson H."/>
            <person name="Liachko I."/>
            <person name="Sullivan S."/>
            <person name="Sone E.D."/>
            <person name="Koren S."/>
            <person name="Silverstein K.A.T."/>
            <person name="Beckman K.B."/>
            <person name="Gohl D.M."/>
        </authorList>
    </citation>
    <scope>NUCLEOTIDE SEQUENCE</scope>
    <source>
        <strain evidence="1">Duluth1</strain>
        <tissue evidence="1">Whole animal</tissue>
    </source>
</reference>
<organism evidence="1 2">
    <name type="scientific">Dreissena polymorpha</name>
    <name type="common">Zebra mussel</name>
    <name type="synonym">Mytilus polymorpha</name>
    <dbReference type="NCBI Taxonomy" id="45954"/>
    <lineage>
        <taxon>Eukaryota</taxon>
        <taxon>Metazoa</taxon>
        <taxon>Spiralia</taxon>
        <taxon>Lophotrochozoa</taxon>
        <taxon>Mollusca</taxon>
        <taxon>Bivalvia</taxon>
        <taxon>Autobranchia</taxon>
        <taxon>Heteroconchia</taxon>
        <taxon>Euheterodonta</taxon>
        <taxon>Imparidentia</taxon>
        <taxon>Neoheterodontei</taxon>
        <taxon>Myida</taxon>
        <taxon>Dreissenoidea</taxon>
        <taxon>Dreissenidae</taxon>
        <taxon>Dreissena</taxon>
    </lineage>
</organism>
<dbReference type="AlphaFoldDB" id="A0A9D4MYT9"/>
<protein>
    <submittedName>
        <fullName evidence="1">Uncharacterized protein</fullName>
    </submittedName>
</protein>
<sequence length="110" mass="12829">MRDQAVNILSQAAMNCIPESDCYVLDGGSLLHRFPWKRCDTKNTAIAESYADFTDKQQWCTMITKTVFISKISHTRDEDKNVNQCMRFNKEQVDHAKMRTFFQVTKTRQA</sequence>
<evidence type="ECO:0000313" key="2">
    <source>
        <dbReference type="Proteomes" id="UP000828390"/>
    </source>
</evidence>
<keyword evidence="2" id="KW-1185">Reference proteome</keyword>
<gene>
    <name evidence="1" type="ORF">DPMN_008651</name>
</gene>
<accession>A0A9D4MYT9</accession>
<dbReference type="Proteomes" id="UP000828390">
    <property type="component" value="Unassembled WGS sequence"/>
</dbReference>
<reference evidence="1" key="2">
    <citation type="submission" date="2020-11" db="EMBL/GenBank/DDBJ databases">
        <authorList>
            <person name="McCartney M.A."/>
            <person name="Auch B."/>
            <person name="Kono T."/>
            <person name="Mallez S."/>
            <person name="Becker A."/>
            <person name="Gohl D.M."/>
            <person name="Silverstein K.A.T."/>
            <person name="Koren S."/>
            <person name="Bechman K.B."/>
            <person name="Herman A."/>
            <person name="Abrahante J.E."/>
            <person name="Garbe J."/>
        </authorList>
    </citation>
    <scope>NUCLEOTIDE SEQUENCE</scope>
    <source>
        <strain evidence="1">Duluth1</strain>
        <tissue evidence="1">Whole animal</tissue>
    </source>
</reference>
<comment type="caution">
    <text evidence="1">The sequence shown here is derived from an EMBL/GenBank/DDBJ whole genome shotgun (WGS) entry which is preliminary data.</text>
</comment>
<evidence type="ECO:0000313" key="1">
    <source>
        <dbReference type="EMBL" id="KAH3884665.1"/>
    </source>
</evidence>